<dbReference type="AlphaFoldDB" id="D4AWM7"/>
<keyword evidence="3" id="KW-1185">Reference proteome</keyword>
<dbReference type="EMBL" id="ABSU01000015">
    <property type="protein sequence ID" value="EFE32408.1"/>
    <property type="molecule type" value="Genomic_DNA"/>
</dbReference>
<evidence type="ECO:0000313" key="2">
    <source>
        <dbReference type="EMBL" id="EFE32408.1"/>
    </source>
</evidence>
<gene>
    <name evidence="2" type="ORF">ARB_00593</name>
</gene>
<proteinExistence type="predicted"/>
<dbReference type="GeneID" id="9523128"/>
<organism evidence="2 3">
    <name type="scientific">Arthroderma benhamiae (strain ATCC MYA-4681 / CBS 112371)</name>
    <name type="common">Trichophyton mentagrophytes</name>
    <dbReference type="NCBI Taxonomy" id="663331"/>
    <lineage>
        <taxon>Eukaryota</taxon>
        <taxon>Fungi</taxon>
        <taxon>Dikarya</taxon>
        <taxon>Ascomycota</taxon>
        <taxon>Pezizomycotina</taxon>
        <taxon>Eurotiomycetes</taxon>
        <taxon>Eurotiomycetidae</taxon>
        <taxon>Onygenales</taxon>
        <taxon>Arthrodermataceae</taxon>
        <taxon>Trichophyton</taxon>
    </lineage>
</organism>
<sequence length="960" mass="106653">MEPSASIVSPNSDPLPDSDTVKYPIVNPQVFLSVSDDAPSIGGTVKTPFAFYVEKFSLTHDLKSENEEKEPFDRYCIYTGELYGPELTGKGCSIIISGKGGVESNPDAYQGGTLQIFAEHVEAAAVEKLHLDAGGGPGANRQPVTGTDVGPRGGNGGQGGRVDVVFGCIFEQPIEQGAELVKGLMDPKKKWPTDFEDKIKRFVSFITLKEIMAAMTIPPSMSKVETMMAAPKESIQPALIQFLIDLAAQRDSLTNAFEQHTSVEGGPYGTGGMGDKQRGPNGDTGKPGSRSVYILSDPAKLLESEVCFVHPTQCRMLLDMANLLWFCGSLNEKARAANIYTRLMRRLAFLGDVKDEKVSKTRLAEAYRKSEPSLFILGGAPGDEPISFTLLRAVKDEAHGNLLSLLSGKTIFGDDREKVPRGSFGFYQTAIAPLLTNLKEVEKTYRRFLGGEMDAEEKKQAVRDRLARCDFRKRLVQDEIKEKKNDLDTNLQRLHLSTESIGPAKKSLMNAYKAVEEQVKTGVTVSWEDLMSALSQVIFVHGSAPMVALQGADLIHNALEKLESDSGVKIDRSLLLHDAKDMKESVEGLAEGYTLLKDGGVDFDDPAATKLQVLAEKADAFWSQFENILGKPVLDNLRKRFHDYIGKLDVEGKRRSYLGWLTIMAAIVKERNAAVIGYTEAVLLLIKYQTELDALAAERADISREEYDQLGADHPTMTAFMKKLYTDAIHTTQEWLYKAQRSYQFVSLDRANVVGDQMEGFKFSTFNSATLISINSTLITRYNTFIEKVGTEPQTFNGLRYDIDEMYVDMIQDSGTDGITHTIEIPVFDIHKPNPFGSMVDIRLTKVRFYLDGAKTDSHFLDLTLKHQGKETILNKQDERFDFVHDPLIAKFRYNIDSPMVMGPGTTDGDVGSVGEDRYAKVGPFTQWTFQLTTDNNPGLNLGKVSKAYFMFWFTYYETM</sequence>
<name>D4AWM7_ARTBC</name>
<dbReference type="HOGENOM" id="CLU_008571_0_0_1"/>
<dbReference type="KEGG" id="abe:ARB_00593"/>
<dbReference type="OMA" id="WEDLMSA"/>
<evidence type="ECO:0008006" key="4">
    <source>
        <dbReference type="Google" id="ProtNLM"/>
    </source>
</evidence>
<accession>D4AWM7</accession>
<comment type="caution">
    <text evidence="2">The sequence shown here is derived from an EMBL/GenBank/DDBJ whole genome shotgun (WGS) entry which is preliminary data.</text>
</comment>
<evidence type="ECO:0000256" key="1">
    <source>
        <dbReference type="SAM" id="MobiDB-lite"/>
    </source>
</evidence>
<dbReference type="Proteomes" id="UP000008866">
    <property type="component" value="Unassembled WGS sequence"/>
</dbReference>
<evidence type="ECO:0000313" key="3">
    <source>
        <dbReference type="Proteomes" id="UP000008866"/>
    </source>
</evidence>
<protein>
    <recommendedName>
        <fullName evidence="4">Serine protein kinase</fullName>
    </recommendedName>
</protein>
<feature type="region of interest" description="Disordered" evidence="1">
    <location>
        <begin position="261"/>
        <end position="289"/>
    </location>
</feature>
<reference evidence="3" key="1">
    <citation type="journal article" date="2011" name="Genome Biol.">
        <title>Comparative and functional genomics provide insights into the pathogenicity of dermatophytic fungi.</title>
        <authorList>
            <person name="Burmester A."/>
            <person name="Shelest E."/>
            <person name="Gloeckner G."/>
            <person name="Heddergott C."/>
            <person name="Schindler S."/>
            <person name="Staib P."/>
            <person name="Heidel A."/>
            <person name="Felder M."/>
            <person name="Petzold A."/>
            <person name="Szafranski K."/>
            <person name="Feuermann M."/>
            <person name="Pedruzzi I."/>
            <person name="Priebe S."/>
            <person name="Groth M."/>
            <person name="Winkler R."/>
            <person name="Li W."/>
            <person name="Kniemeyer O."/>
            <person name="Schroeckh V."/>
            <person name="Hertweck C."/>
            <person name="Hube B."/>
            <person name="White T.C."/>
            <person name="Platzer M."/>
            <person name="Guthke R."/>
            <person name="Heitman J."/>
            <person name="Woestemeyer J."/>
            <person name="Zipfel P.F."/>
            <person name="Monod M."/>
            <person name="Brakhage A.A."/>
        </authorList>
    </citation>
    <scope>NUCLEOTIDE SEQUENCE [LARGE SCALE GENOMIC DNA]</scope>
    <source>
        <strain evidence="3">ATCC MYA-4681 / CBS 112371</strain>
    </source>
</reference>
<dbReference type="eggNOG" id="ENOG502SKEC">
    <property type="taxonomic scope" value="Eukaryota"/>
</dbReference>
<dbReference type="RefSeq" id="XP_003013048.1">
    <property type="nucleotide sequence ID" value="XM_003013002.1"/>
</dbReference>